<reference evidence="9 10" key="1">
    <citation type="submission" date="2018-06" db="EMBL/GenBank/DDBJ databases">
        <title>Genomic Encyclopedia of Type Strains, Phase III (KMG-III): the genomes of soil and plant-associated and newly described type strains.</title>
        <authorList>
            <person name="Whitman W."/>
        </authorList>
    </citation>
    <scope>NUCLEOTIDE SEQUENCE [LARGE SCALE GENOMIC DNA]</scope>
    <source>
        <strain evidence="9 10">CGMCC 1.8979</strain>
    </source>
</reference>
<comment type="caution">
    <text evidence="9">The sequence shown here is derived from an EMBL/GenBank/DDBJ whole genome shotgun (WGS) entry which is preliminary data.</text>
</comment>
<comment type="similarity">
    <text evidence="2">Belongs to the EamA transporter family.</text>
</comment>
<keyword evidence="5 7" id="KW-1133">Transmembrane helix</keyword>
<evidence type="ECO:0000256" key="6">
    <source>
        <dbReference type="ARBA" id="ARBA00023136"/>
    </source>
</evidence>
<organism evidence="9 10">
    <name type="scientific">Paranoxybacillus vitaminiphilus</name>
    <dbReference type="NCBI Taxonomy" id="581036"/>
    <lineage>
        <taxon>Bacteria</taxon>
        <taxon>Bacillati</taxon>
        <taxon>Bacillota</taxon>
        <taxon>Bacilli</taxon>
        <taxon>Bacillales</taxon>
        <taxon>Anoxybacillaceae</taxon>
        <taxon>Paranoxybacillus</taxon>
    </lineage>
</organism>
<dbReference type="InterPro" id="IPR000620">
    <property type="entry name" value="EamA_dom"/>
</dbReference>
<evidence type="ECO:0000256" key="3">
    <source>
        <dbReference type="ARBA" id="ARBA00022475"/>
    </source>
</evidence>
<dbReference type="Pfam" id="PF00892">
    <property type="entry name" value="EamA"/>
    <property type="match status" value="2"/>
</dbReference>
<feature type="domain" description="EamA" evidence="8">
    <location>
        <begin position="150"/>
        <end position="288"/>
    </location>
</feature>
<comment type="subcellular location">
    <subcellularLocation>
        <location evidence="1">Cell membrane</location>
        <topology evidence="1">Multi-pass membrane protein</topology>
    </subcellularLocation>
</comment>
<dbReference type="GO" id="GO:0005886">
    <property type="term" value="C:plasma membrane"/>
    <property type="evidence" value="ECO:0007669"/>
    <property type="project" value="UniProtKB-SubCell"/>
</dbReference>
<dbReference type="AlphaFoldDB" id="A0A327YHM6"/>
<evidence type="ECO:0000313" key="10">
    <source>
        <dbReference type="Proteomes" id="UP000248555"/>
    </source>
</evidence>
<protein>
    <submittedName>
        <fullName evidence="9">EamA domain-containing membrane protein RarD</fullName>
    </submittedName>
</protein>
<dbReference type="EMBL" id="QLMH01000004">
    <property type="protein sequence ID" value="RAK20510.1"/>
    <property type="molecule type" value="Genomic_DNA"/>
</dbReference>
<dbReference type="InterPro" id="IPR050638">
    <property type="entry name" value="AA-Vitamin_Transporters"/>
</dbReference>
<evidence type="ECO:0000256" key="5">
    <source>
        <dbReference type="ARBA" id="ARBA00022989"/>
    </source>
</evidence>
<evidence type="ECO:0000256" key="2">
    <source>
        <dbReference type="ARBA" id="ARBA00007362"/>
    </source>
</evidence>
<feature type="transmembrane region" description="Helical" evidence="7">
    <location>
        <begin position="246"/>
        <end position="265"/>
    </location>
</feature>
<feature type="transmembrane region" description="Helical" evidence="7">
    <location>
        <begin position="34"/>
        <end position="54"/>
    </location>
</feature>
<feature type="transmembrane region" description="Helical" evidence="7">
    <location>
        <begin position="145"/>
        <end position="169"/>
    </location>
</feature>
<dbReference type="SUPFAM" id="SSF103481">
    <property type="entry name" value="Multidrug resistance efflux transporter EmrE"/>
    <property type="match status" value="2"/>
</dbReference>
<feature type="transmembrane region" description="Helical" evidence="7">
    <location>
        <begin position="181"/>
        <end position="201"/>
    </location>
</feature>
<dbReference type="RefSeq" id="WP_111644803.1">
    <property type="nucleotide sequence ID" value="NZ_QLMH01000004.1"/>
</dbReference>
<evidence type="ECO:0000256" key="4">
    <source>
        <dbReference type="ARBA" id="ARBA00022692"/>
    </source>
</evidence>
<accession>A0A327YHM6</accession>
<dbReference type="OrthoDB" id="4529062at2"/>
<evidence type="ECO:0000313" key="9">
    <source>
        <dbReference type="EMBL" id="RAK20510.1"/>
    </source>
</evidence>
<feature type="transmembrane region" description="Helical" evidence="7">
    <location>
        <begin position="94"/>
        <end position="114"/>
    </location>
</feature>
<keyword evidence="10" id="KW-1185">Reference proteome</keyword>
<feature type="transmembrane region" description="Helical" evidence="7">
    <location>
        <begin position="271"/>
        <end position="292"/>
    </location>
</feature>
<feature type="transmembrane region" description="Helical" evidence="7">
    <location>
        <begin position="121"/>
        <end position="139"/>
    </location>
</feature>
<gene>
    <name evidence="9" type="ORF">B0I26_104163</name>
</gene>
<feature type="transmembrane region" description="Helical" evidence="7">
    <location>
        <begin position="7"/>
        <end position="28"/>
    </location>
</feature>
<evidence type="ECO:0000256" key="1">
    <source>
        <dbReference type="ARBA" id="ARBA00004651"/>
    </source>
</evidence>
<feature type="transmembrane region" description="Helical" evidence="7">
    <location>
        <begin position="66"/>
        <end position="88"/>
    </location>
</feature>
<dbReference type="PANTHER" id="PTHR32322:SF18">
    <property type="entry name" value="S-ADENOSYLMETHIONINE_S-ADENOSYLHOMOCYSTEINE TRANSPORTER"/>
    <property type="match status" value="1"/>
</dbReference>
<dbReference type="InterPro" id="IPR037185">
    <property type="entry name" value="EmrE-like"/>
</dbReference>
<evidence type="ECO:0000256" key="7">
    <source>
        <dbReference type="SAM" id="Phobius"/>
    </source>
</evidence>
<dbReference type="Proteomes" id="UP000248555">
    <property type="component" value="Unassembled WGS sequence"/>
</dbReference>
<keyword evidence="6 7" id="KW-0472">Membrane</keyword>
<keyword evidence="4 7" id="KW-0812">Transmembrane</keyword>
<feature type="domain" description="EamA" evidence="8">
    <location>
        <begin position="6"/>
        <end position="138"/>
    </location>
</feature>
<sequence length="309" mass="33147">MSKLSTYIALIFVMVIWGGNVVAVKILVNAFAPITITALRIFTASLVVFLVLLATKGMRNLTKKEMGAIFAASLFNVVGHHFFLAIGLTKTTASNAGIILGLSPLITAVLAMLFLGDRFSLLKFSGIFFGFIGVVFIVLHGSTAIGGISFGDLSIFLSVLSQGISFILIKKMAHAVDTRLLTGWMLLSGSVVLFFISLFSEPQGLSTLTQGELTAWLVFFASAIFATGLGHMIYNKAIHRIGAAESAIFINLSPFFSLLASYLFLDEMIHLAQIFGFVLIVIGVILASGAAADKAMRLTVHRNKVNCGK</sequence>
<dbReference type="PANTHER" id="PTHR32322">
    <property type="entry name" value="INNER MEMBRANE TRANSPORTER"/>
    <property type="match status" value="1"/>
</dbReference>
<name>A0A327YHM6_9BACL</name>
<keyword evidence="3" id="KW-1003">Cell membrane</keyword>
<feature type="transmembrane region" description="Helical" evidence="7">
    <location>
        <begin position="213"/>
        <end position="234"/>
    </location>
</feature>
<evidence type="ECO:0000259" key="8">
    <source>
        <dbReference type="Pfam" id="PF00892"/>
    </source>
</evidence>
<proteinExistence type="inferred from homology"/>